<name>A0A6A6J7R3_WESOR</name>
<sequence>MLNLLSKLIDRGIARKVNRKRLARQQREDNVREEWAEALVSLETKRAGMQWIADNQRSPNNQDASALFRLSPELRIAIYGYLYAGLDVFIYEITPYHLTDLVIRTDRRLRLFSFSETCLLAYHESQEYIYKHAVFCVEHAFCVRLLPFFVAPTWLHTIRHLRLQFLVEGLYSQAWPSLLPPHDEATWEEAWDIVSNMKGLQLLVVKLRLRGRFIAEHAEQKLSESLKKVRGVDYYKLSLDWIPSSEAFSESDSTPWHLVKVPEFPDTSTAGFRCSDLL</sequence>
<dbReference type="Pfam" id="PF24864">
    <property type="entry name" value="DUF7730"/>
    <property type="match status" value="1"/>
</dbReference>
<keyword evidence="3" id="KW-1185">Reference proteome</keyword>
<feature type="domain" description="DUF7730" evidence="1">
    <location>
        <begin position="110"/>
        <end position="242"/>
    </location>
</feature>
<dbReference type="RefSeq" id="XP_033650159.1">
    <property type="nucleotide sequence ID" value="XM_033801227.1"/>
</dbReference>
<reference evidence="2" key="1">
    <citation type="journal article" date="2020" name="Stud. Mycol.">
        <title>101 Dothideomycetes genomes: a test case for predicting lifestyles and emergence of pathogens.</title>
        <authorList>
            <person name="Haridas S."/>
            <person name="Albert R."/>
            <person name="Binder M."/>
            <person name="Bloem J."/>
            <person name="Labutti K."/>
            <person name="Salamov A."/>
            <person name="Andreopoulos B."/>
            <person name="Baker S."/>
            <person name="Barry K."/>
            <person name="Bills G."/>
            <person name="Bluhm B."/>
            <person name="Cannon C."/>
            <person name="Castanera R."/>
            <person name="Culley D."/>
            <person name="Daum C."/>
            <person name="Ezra D."/>
            <person name="Gonzalez J."/>
            <person name="Henrissat B."/>
            <person name="Kuo A."/>
            <person name="Liang C."/>
            <person name="Lipzen A."/>
            <person name="Lutzoni F."/>
            <person name="Magnuson J."/>
            <person name="Mondo S."/>
            <person name="Nolan M."/>
            <person name="Ohm R."/>
            <person name="Pangilinan J."/>
            <person name="Park H.-J."/>
            <person name="Ramirez L."/>
            <person name="Alfaro M."/>
            <person name="Sun H."/>
            <person name="Tritt A."/>
            <person name="Yoshinaga Y."/>
            <person name="Zwiers L.-H."/>
            <person name="Turgeon B."/>
            <person name="Goodwin S."/>
            <person name="Spatafora J."/>
            <person name="Crous P."/>
            <person name="Grigoriev I."/>
        </authorList>
    </citation>
    <scope>NUCLEOTIDE SEQUENCE</scope>
    <source>
        <strain evidence="2">CBS 379.55</strain>
    </source>
</reference>
<dbReference type="Proteomes" id="UP000800097">
    <property type="component" value="Unassembled WGS sequence"/>
</dbReference>
<dbReference type="PANTHER" id="PTHR38790">
    <property type="entry name" value="2EXR DOMAIN-CONTAINING PROTEIN-RELATED"/>
    <property type="match status" value="1"/>
</dbReference>
<accession>A0A6A6J7R3</accession>
<dbReference type="GeneID" id="54554402"/>
<evidence type="ECO:0000313" key="3">
    <source>
        <dbReference type="Proteomes" id="UP000800097"/>
    </source>
</evidence>
<dbReference type="PANTHER" id="PTHR38790:SF4">
    <property type="entry name" value="2EXR DOMAIN-CONTAINING PROTEIN"/>
    <property type="match status" value="1"/>
</dbReference>
<dbReference type="AlphaFoldDB" id="A0A6A6J7R3"/>
<dbReference type="OrthoDB" id="4757095at2759"/>
<gene>
    <name evidence="2" type="ORF">EI97DRAFT_461871</name>
</gene>
<organism evidence="2 3">
    <name type="scientific">Westerdykella ornata</name>
    <dbReference type="NCBI Taxonomy" id="318751"/>
    <lineage>
        <taxon>Eukaryota</taxon>
        <taxon>Fungi</taxon>
        <taxon>Dikarya</taxon>
        <taxon>Ascomycota</taxon>
        <taxon>Pezizomycotina</taxon>
        <taxon>Dothideomycetes</taxon>
        <taxon>Pleosporomycetidae</taxon>
        <taxon>Pleosporales</taxon>
        <taxon>Sporormiaceae</taxon>
        <taxon>Westerdykella</taxon>
    </lineage>
</organism>
<evidence type="ECO:0000259" key="1">
    <source>
        <dbReference type="Pfam" id="PF24864"/>
    </source>
</evidence>
<dbReference type="EMBL" id="ML986519">
    <property type="protein sequence ID" value="KAF2272620.1"/>
    <property type="molecule type" value="Genomic_DNA"/>
</dbReference>
<proteinExistence type="predicted"/>
<protein>
    <recommendedName>
        <fullName evidence="1">DUF7730 domain-containing protein</fullName>
    </recommendedName>
</protein>
<evidence type="ECO:0000313" key="2">
    <source>
        <dbReference type="EMBL" id="KAF2272620.1"/>
    </source>
</evidence>
<dbReference type="InterPro" id="IPR056632">
    <property type="entry name" value="DUF7730"/>
</dbReference>